<accession>A0A4R7KR40</accession>
<comment type="cofactor">
    <cofactor evidence="1">
        <name>[4Fe-4S] cluster</name>
        <dbReference type="ChEBI" id="CHEBI:49883"/>
    </cofactor>
</comment>
<dbReference type="PANTHER" id="PTHR11135">
    <property type="entry name" value="HISTONE ACETYLTRANSFERASE-RELATED"/>
    <property type="match status" value="1"/>
</dbReference>
<comment type="caution">
    <text evidence="8">The sequence shown here is derived from an EMBL/GenBank/DDBJ whole genome shotgun (WGS) entry which is preliminary data.</text>
</comment>
<dbReference type="SMART" id="SM00729">
    <property type="entry name" value="Elp3"/>
    <property type="match status" value="1"/>
</dbReference>
<dbReference type="Gene3D" id="3.80.30.20">
    <property type="entry name" value="tm_1862 like domain"/>
    <property type="match status" value="1"/>
</dbReference>
<dbReference type="InterPro" id="IPR039661">
    <property type="entry name" value="ELP3"/>
</dbReference>
<protein>
    <submittedName>
        <fullName evidence="8">Radical SAM family protein</fullName>
    </submittedName>
</protein>
<evidence type="ECO:0000313" key="8">
    <source>
        <dbReference type="EMBL" id="TDT61606.1"/>
    </source>
</evidence>
<gene>
    <name evidence="8" type="ORF">EDD71_10690</name>
</gene>
<dbReference type="Pfam" id="PF04055">
    <property type="entry name" value="Radical_SAM"/>
    <property type="match status" value="1"/>
</dbReference>
<evidence type="ECO:0000256" key="1">
    <source>
        <dbReference type="ARBA" id="ARBA00001966"/>
    </source>
</evidence>
<evidence type="ECO:0000256" key="6">
    <source>
        <dbReference type="ARBA" id="ARBA00023014"/>
    </source>
</evidence>
<dbReference type="InterPro" id="IPR023404">
    <property type="entry name" value="rSAM_horseshoe"/>
</dbReference>
<dbReference type="InterPro" id="IPR032432">
    <property type="entry name" value="Radical_SAM_C"/>
</dbReference>
<reference evidence="8 9" key="1">
    <citation type="submission" date="2019-03" db="EMBL/GenBank/DDBJ databases">
        <title>Genomic Encyclopedia of Type Strains, Phase IV (KMG-IV): sequencing the most valuable type-strain genomes for metagenomic binning, comparative biology and taxonomic classification.</title>
        <authorList>
            <person name="Goeker M."/>
        </authorList>
    </citation>
    <scope>NUCLEOTIDE SEQUENCE [LARGE SCALE GENOMIC DNA]</scope>
    <source>
        <strain evidence="8 9">DSM 24455</strain>
    </source>
</reference>
<evidence type="ECO:0000256" key="3">
    <source>
        <dbReference type="ARBA" id="ARBA00022691"/>
    </source>
</evidence>
<evidence type="ECO:0000256" key="2">
    <source>
        <dbReference type="ARBA" id="ARBA00022485"/>
    </source>
</evidence>
<dbReference type="AlphaFoldDB" id="A0A4R7KR40"/>
<dbReference type="GO" id="GO:0051539">
    <property type="term" value="F:4 iron, 4 sulfur cluster binding"/>
    <property type="evidence" value="ECO:0007669"/>
    <property type="project" value="UniProtKB-KW"/>
</dbReference>
<evidence type="ECO:0000259" key="7">
    <source>
        <dbReference type="PROSITE" id="PS51918"/>
    </source>
</evidence>
<keyword evidence="4" id="KW-0479">Metal-binding</keyword>
<dbReference type="GO" id="GO:0046872">
    <property type="term" value="F:metal ion binding"/>
    <property type="evidence" value="ECO:0007669"/>
    <property type="project" value="UniProtKB-KW"/>
</dbReference>
<dbReference type="Pfam" id="PF16199">
    <property type="entry name" value="Radical_SAM_C"/>
    <property type="match status" value="1"/>
</dbReference>
<dbReference type="RefSeq" id="WP_133627715.1">
    <property type="nucleotide sequence ID" value="NZ_SOAZ01000006.1"/>
</dbReference>
<dbReference type="PROSITE" id="PS51918">
    <property type="entry name" value="RADICAL_SAM"/>
    <property type="match status" value="1"/>
</dbReference>
<keyword evidence="3" id="KW-0949">S-adenosyl-L-methionine</keyword>
<sequence length="356" mass="40771">MNKRYCIIPVFVSHKGCPHDCIFCNQRKIAQEERDISAYDVKSKIDSYLSTMDRDKTYVELSFFGGSFTGIPIDYQNELLEAAKGALDDGKIDDIRLSTRPDYINGFILDNLKRYGVGVIELGVQSMSNEVLYIAERGHSPEDVIEASKLIKEYGFKLGLQMMTGLPGDTLEKDLYTAREIIKLKPDFVRIYPALVIKDTYMEYMYRSGTYKPLELDEAIAISKALYKEFTNANIPIIRMGLQATEKIAAGRDVVAGPFHPSFRELVESSLLNDMMEYVIEKYYAQSDKIVIDINPLDISKLYAGRKRFFNKKISKYTTKNIKIRQNSIVTNMQLSFNDGKIGRNMSIYQFLKIKE</sequence>
<dbReference type="InterPro" id="IPR058240">
    <property type="entry name" value="rSAM_sf"/>
</dbReference>
<dbReference type="CDD" id="cd01335">
    <property type="entry name" value="Radical_SAM"/>
    <property type="match status" value="1"/>
</dbReference>
<keyword evidence="2" id="KW-0004">4Fe-4S</keyword>
<keyword evidence="6" id="KW-0411">Iron-sulfur</keyword>
<dbReference type="SFLD" id="SFLDG01082">
    <property type="entry name" value="B12-binding_domain_containing"/>
    <property type="match status" value="1"/>
</dbReference>
<evidence type="ECO:0000256" key="5">
    <source>
        <dbReference type="ARBA" id="ARBA00023004"/>
    </source>
</evidence>
<evidence type="ECO:0000256" key="4">
    <source>
        <dbReference type="ARBA" id="ARBA00022723"/>
    </source>
</evidence>
<dbReference type="EMBL" id="SOAZ01000006">
    <property type="protein sequence ID" value="TDT61606.1"/>
    <property type="molecule type" value="Genomic_DNA"/>
</dbReference>
<organism evidence="8 9">
    <name type="scientific">Fonticella tunisiensis</name>
    <dbReference type="NCBI Taxonomy" id="1096341"/>
    <lineage>
        <taxon>Bacteria</taxon>
        <taxon>Bacillati</taxon>
        <taxon>Bacillota</taxon>
        <taxon>Clostridia</taxon>
        <taxon>Eubacteriales</taxon>
        <taxon>Clostridiaceae</taxon>
        <taxon>Fonticella</taxon>
    </lineage>
</organism>
<dbReference type="GO" id="GO:0002926">
    <property type="term" value="P:tRNA wobble base 5-methoxycarbonylmethyl-2-thiouridinylation"/>
    <property type="evidence" value="ECO:0007669"/>
    <property type="project" value="TreeGrafter"/>
</dbReference>
<dbReference type="InterPro" id="IPR007197">
    <property type="entry name" value="rSAM"/>
</dbReference>
<dbReference type="SFLD" id="SFLDG01086">
    <property type="entry name" value="elongater_protein-like"/>
    <property type="match status" value="1"/>
</dbReference>
<dbReference type="InterPro" id="IPR006638">
    <property type="entry name" value="Elp3/MiaA/NifB-like_rSAM"/>
</dbReference>
<keyword evidence="5" id="KW-0408">Iron</keyword>
<dbReference type="GO" id="GO:0003824">
    <property type="term" value="F:catalytic activity"/>
    <property type="evidence" value="ECO:0007669"/>
    <property type="project" value="InterPro"/>
</dbReference>
<dbReference type="OrthoDB" id="9815044at2"/>
<dbReference type="SFLD" id="SFLDS00029">
    <property type="entry name" value="Radical_SAM"/>
    <property type="match status" value="1"/>
</dbReference>
<dbReference type="FunFam" id="3.80.30.20:FF:000016">
    <property type="entry name" value="Oxygen-independent coproporphyrinogen III oxidase"/>
    <property type="match status" value="1"/>
</dbReference>
<dbReference type="PANTHER" id="PTHR11135:SF0">
    <property type="entry name" value="ELONGATOR COMPLEX PROTEIN 3"/>
    <property type="match status" value="1"/>
</dbReference>
<keyword evidence="9" id="KW-1185">Reference proteome</keyword>
<dbReference type="SUPFAM" id="SSF102114">
    <property type="entry name" value="Radical SAM enzymes"/>
    <property type="match status" value="1"/>
</dbReference>
<dbReference type="GO" id="GO:0005737">
    <property type="term" value="C:cytoplasm"/>
    <property type="evidence" value="ECO:0007669"/>
    <property type="project" value="TreeGrafter"/>
</dbReference>
<evidence type="ECO:0000313" key="9">
    <source>
        <dbReference type="Proteomes" id="UP000295325"/>
    </source>
</evidence>
<dbReference type="Proteomes" id="UP000295325">
    <property type="component" value="Unassembled WGS sequence"/>
</dbReference>
<proteinExistence type="predicted"/>
<name>A0A4R7KR40_9CLOT</name>
<feature type="domain" description="Radical SAM core" evidence="7">
    <location>
        <begin position="1"/>
        <end position="229"/>
    </location>
</feature>